<dbReference type="EMBL" id="JRKI01000026">
    <property type="protein sequence ID" value="KIZ17002.1"/>
    <property type="molecule type" value="Genomic_DNA"/>
</dbReference>
<evidence type="ECO:0000313" key="4">
    <source>
        <dbReference type="Proteomes" id="UP000032458"/>
    </source>
</evidence>
<dbReference type="AlphaFoldDB" id="A0A0D7CNK1"/>
<reference evidence="3 4" key="1">
    <citation type="submission" date="2014-09" db="EMBL/GenBank/DDBJ databases">
        <title>Draft genome sequence of Streptomyces natalensis ATCC 27448, producer of the antifungal pimaricin.</title>
        <authorList>
            <person name="Mendes M.V."/>
            <person name="Beites T."/>
            <person name="Pires S."/>
            <person name="Santos C.L."/>
            <person name="Moradas-Ferreira P."/>
        </authorList>
    </citation>
    <scope>NUCLEOTIDE SEQUENCE [LARGE SCALE GENOMIC DNA]</scope>
    <source>
        <strain evidence="3 4">ATCC 27448</strain>
    </source>
</reference>
<feature type="region of interest" description="Disordered" evidence="1">
    <location>
        <begin position="106"/>
        <end position="136"/>
    </location>
</feature>
<feature type="region of interest" description="Disordered" evidence="1">
    <location>
        <begin position="197"/>
        <end position="227"/>
    </location>
</feature>
<name>A0A0D7CNK1_9ACTN</name>
<dbReference type="Gene3D" id="2.170.15.10">
    <property type="entry name" value="Proaerolysin, chain A, domain 3"/>
    <property type="match status" value="1"/>
</dbReference>
<feature type="compositionally biased region" description="Basic and acidic residues" evidence="1">
    <location>
        <begin position="124"/>
        <end position="136"/>
    </location>
</feature>
<gene>
    <name evidence="3" type="ORF">SNA_18785</name>
</gene>
<protein>
    <submittedName>
        <fullName evidence="3">Uncharacterized protein</fullName>
    </submittedName>
</protein>
<comment type="caution">
    <text evidence="3">The sequence shown here is derived from an EMBL/GenBank/DDBJ whole genome shotgun (WGS) entry which is preliminary data.</text>
</comment>
<proteinExistence type="predicted"/>
<evidence type="ECO:0000256" key="1">
    <source>
        <dbReference type="SAM" id="MobiDB-lite"/>
    </source>
</evidence>
<dbReference type="RefSeq" id="WP_037789304.1">
    <property type="nucleotide sequence ID" value="NZ_JRKI01000026.1"/>
</dbReference>
<evidence type="ECO:0000313" key="3">
    <source>
        <dbReference type="EMBL" id="KIZ17002.1"/>
    </source>
</evidence>
<evidence type="ECO:0000256" key="2">
    <source>
        <dbReference type="SAM" id="SignalP"/>
    </source>
</evidence>
<keyword evidence="2" id="KW-0732">Signal</keyword>
<feature type="chain" id="PRO_5002317934" evidence="2">
    <location>
        <begin position="46"/>
        <end position="317"/>
    </location>
</feature>
<organism evidence="3 4">
    <name type="scientific">Streptomyces natalensis ATCC 27448</name>
    <dbReference type="NCBI Taxonomy" id="1240678"/>
    <lineage>
        <taxon>Bacteria</taxon>
        <taxon>Bacillati</taxon>
        <taxon>Actinomycetota</taxon>
        <taxon>Actinomycetes</taxon>
        <taxon>Kitasatosporales</taxon>
        <taxon>Streptomycetaceae</taxon>
        <taxon>Streptomyces</taxon>
    </lineage>
</organism>
<dbReference type="PATRIC" id="fig|1240678.4.peg.3954"/>
<dbReference type="PROSITE" id="PS51318">
    <property type="entry name" value="TAT"/>
    <property type="match status" value="1"/>
</dbReference>
<feature type="signal peptide" evidence="2">
    <location>
        <begin position="1"/>
        <end position="45"/>
    </location>
</feature>
<accession>A0A0D7CNK1</accession>
<dbReference type="Proteomes" id="UP000032458">
    <property type="component" value="Unassembled WGS sequence"/>
</dbReference>
<keyword evidence="4" id="KW-1185">Reference proteome</keyword>
<sequence>MSQVAPLTTPEHKPPRRRARRAVVLAASALIAAPLLAGAATPAMAEDGNTYFTTEQQVLDFLNQSAPLNQKEAVKGYPASGQDSQEVKLDDVEKVYPHDQALKDVPDKLGSAFNLPPTIPTEGPDIRNSSRDDKEPWLSNWDAKSMCGQPSHNPGGEQQPCGFVGVLDKAYPVMQTSASVMGKAQFSYKTQATVGQDTSQTSGWSVGGKVSSELTTPGGPGGGKAGSELNFTYSESTTTTNKWTTMTEQTNTYDVPDGVSGRVEGRANGGWYIGYNVYKLDFTDGDGNRKQKMVLIPARVLIQAPGNSSPLTYVKRG</sequence>
<dbReference type="InterPro" id="IPR006311">
    <property type="entry name" value="TAT_signal"/>
</dbReference>